<comment type="caution">
    <text evidence="1">The sequence shown here is derived from an EMBL/GenBank/DDBJ whole genome shotgun (WGS) entry which is preliminary data.</text>
</comment>
<reference evidence="1 2" key="1">
    <citation type="submission" date="2019-07" db="EMBL/GenBank/DDBJ databases">
        <title>Genome sequence of Acholeplasma laidlawii strain with increased resistance to erythromycin.</title>
        <authorList>
            <person name="Medvedeva E.S."/>
            <person name="Baranova N.B."/>
            <person name="Siniagina M.N."/>
            <person name="Mouzykantov A."/>
            <person name="Chernova O.A."/>
            <person name="Chernov V.M."/>
        </authorList>
    </citation>
    <scope>NUCLEOTIDE SEQUENCE [LARGE SCALE GENOMIC DNA]</scope>
    <source>
        <strain evidence="1 2">PG8REry</strain>
    </source>
</reference>
<evidence type="ECO:0000313" key="1">
    <source>
        <dbReference type="EMBL" id="TRX99807.1"/>
    </source>
</evidence>
<dbReference type="Proteomes" id="UP000315938">
    <property type="component" value="Unassembled WGS sequence"/>
</dbReference>
<dbReference type="EMBL" id="VKID01000001">
    <property type="protein sequence ID" value="TRX99807.1"/>
    <property type="molecule type" value="Genomic_DNA"/>
</dbReference>
<sequence>MEKELKYMILTVESYPFGFEIKYFYLPVMNHIQIGDVIKSKHGHRYKIIDGKTKLSMTDIDTKIYIPFE</sequence>
<gene>
    <name evidence="1" type="ORF">FNV44_01860</name>
</gene>
<organism evidence="1 2">
    <name type="scientific">Acholeplasma laidlawii</name>
    <dbReference type="NCBI Taxonomy" id="2148"/>
    <lineage>
        <taxon>Bacteria</taxon>
        <taxon>Bacillati</taxon>
        <taxon>Mycoplasmatota</taxon>
        <taxon>Mollicutes</taxon>
        <taxon>Acholeplasmatales</taxon>
        <taxon>Acholeplasmataceae</taxon>
        <taxon>Acholeplasma</taxon>
    </lineage>
</organism>
<evidence type="ECO:0000313" key="2">
    <source>
        <dbReference type="Proteomes" id="UP000315938"/>
    </source>
</evidence>
<accession>A0A553IHY4</accession>
<name>A0A553IHY4_ACHLA</name>
<protein>
    <submittedName>
        <fullName evidence="1">Uncharacterized protein</fullName>
    </submittedName>
</protein>
<dbReference type="AlphaFoldDB" id="A0A553IHY4"/>
<dbReference type="GeneID" id="41338909"/>
<proteinExistence type="predicted"/>
<dbReference type="RefSeq" id="WP_012242696.1">
    <property type="nucleotide sequence ID" value="NZ_JACAOE010000001.1"/>
</dbReference>